<dbReference type="Proteomes" id="UP000245956">
    <property type="component" value="Unassembled WGS sequence"/>
</dbReference>
<dbReference type="AlphaFoldDB" id="A0A2U3EA71"/>
<comment type="caution">
    <text evidence="2">The sequence shown here is derived from an EMBL/GenBank/DDBJ whole genome shotgun (WGS) entry which is preliminary data.</text>
</comment>
<evidence type="ECO:0000313" key="2">
    <source>
        <dbReference type="EMBL" id="PWI71385.1"/>
    </source>
</evidence>
<evidence type="ECO:0000256" key="1">
    <source>
        <dbReference type="SAM" id="MobiDB-lite"/>
    </source>
</evidence>
<feature type="region of interest" description="Disordered" evidence="1">
    <location>
        <begin position="191"/>
        <end position="260"/>
    </location>
</feature>
<feature type="region of interest" description="Disordered" evidence="1">
    <location>
        <begin position="274"/>
        <end position="298"/>
    </location>
</feature>
<sequence>MAALLGCNPASPAKDCHELPPSVAAAMTTPPPSPPQHLNMAEPNVPAGSQSPGRSSSKGTSPVRSDSVTKGRSCGRVSIPSEEKRHREYRDRRPSMATCEALLRPRPYEEIAAEIAYLNASLEIHSSNTRELIRRYAQAEDELRPLEHVWCKQRRRLRKQLNLLRVQIIGAAAQEQTVFLRLSELYMEAQSRETRTRRQQQSKVGSDRSCGGSSTDSQTDPTTSSSSLNTRSRPGTPLNAEALEFVPNVNDTDPRESDESMMNAALHPADTLMATKGNPTVRTTTSSRDGGTDSHAAGGGRAGFDCNHGLKYEFAVTPDDDGRLRPVPRRMPSLYEDFEKLLERRPSLPNLSSLWPG</sequence>
<organism evidence="2 3">
    <name type="scientific">Purpureocillium lilacinum</name>
    <name type="common">Paecilomyces lilacinus</name>
    <dbReference type="NCBI Taxonomy" id="33203"/>
    <lineage>
        <taxon>Eukaryota</taxon>
        <taxon>Fungi</taxon>
        <taxon>Dikarya</taxon>
        <taxon>Ascomycota</taxon>
        <taxon>Pezizomycotina</taxon>
        <taxon>Sordariomycetes</taxon>
        <taxon>Hypocreomycetidae</taxon>
        <taxon>Hypocreales</taxon>
        <taxon>Ophiocordycipitaceae</taxon>
        <taxon>Purpureocillium</taxon>
    </lineage>
</organism>
<feature type="compositionally biased region" description="Low complexity" evidence="1">
    <location>
        <begin position="213"/>
        <end position="233"/>
    </location>
</feature>
<feature type="compositionally biased region" description="Polar residues" evidence="1">
    <location>
        <begin position="47"/>
        <end position="70"/>
    </location>
</feature>
<proteinExistence type="predicted"/>
<reference evidence="2 3" key="1">
    <citation type="journal article" date="2016" name="Front. Microbiol.">
        <title>Genome and transcriptome sequences reveal the specific parasitism of the nematophagous Purpureocillium lilacinum 36-1.</title>
        <authorList>
            <person name="Xie J."/>
            <person name="Li S."/>
            <person name="Mo C."/>
            <person name="Xiao X."/>
            <person name="Peng D."/>
            <person name="Wang G."/>
            <person name="Xiao Y."/>
        </authorList>
    </citation>
    <scope>NUCLEOTIDE SEQUENCE [LARGE SCALE GENOMIC DNA]</scope>
    <source>
        <strain evidence="2 3">36-1</strain>
    </source>
</reference>
<evidence type="ECO:0000313" key="3">
    <source>
        <dbReference type="Proteomes" id="UP000245956"/>
    </source>
</evidence>
<protein>
    <submittedName>
        <fullName evidence="2">Uncharacterized protein</fullName>
    </submittedName>
</protein>
<feature type="compositionally biased region" description="Basic and acidic residues" evidence="1">
    <location>
        <begin position="81"/>
        <end position="92"/>
    </location>
</feature>
<name>A0A2U3EA71_PURLI</name>
<dbReference type="EMBL" id="LCWV01000007">
    <property type="protein sequence ID" value="PWI71385.1"/>
    <property type="molecule type" value="Genomic_DNA"/>
</dbReference>
<gene>
    <name evidence="2" type="ORF">PCL_11479</name>
</gene>
<accession>A0A2U3EA71</accession>
<feature type="region of interest" description="Disordered" evidence="1">
    <location>
        <begin position="1"/>
        <end position="92"/>
    </location>
</feature>